<dbReference type="GO" id="GO:0003677">
    <property type="term" value="F:DNA binding"/>
    <property type="evidence" value="ECO:0007669"/>
    <property type="project" value="UniProtKB-KW"/>
</dbReference>
<feature type="domain" description="SpoVT-AbrB" evidence="1">
    <location>
        <begin position="7"/>
        <end position="52"/>
    </location>
</feature>
<dbReference type="OrthoDB" id="9795766at2"/>
<dbReference type="Proteomes" id="UP000374630">
    <property type="component" value="Unassembled WGS sequence"/>
</dbReference>
<keyword evidence="3" id="KW-0238">DNA-binding</keyword>
<comment type="caution">
    <text evidence="3">The sequence shown here is derived from an EMBL/GenBank/DDBJ whole genome shotgun (WGS) entry which is preliminary data.</text>
</comment>
<evidence type="ECO:0000259" key="1">
    <source>
        <dbReference type="SMART" id="SM00966"/>
    </source>
</evidence>
<dbReference type="SMART" id="SM00966">
    <property type="entry name" value="SpoVT_AbrB"/>
    <property type="match status" value="1"/>
</dbReference>
<dbReference type="AlphaFoldDB" id="A0A5J5DWC8"/>
<name>A0A5J5DWC8_9BIFI</name>
<dbReference type="Proteomes" id="UP000345527">
    <property type="component" value="Unassembled WGS sequence"/>
</dbReference>
<gene>
    <name evidence="3" type="ORF">EM848_11325</name>
    <name evidence="2" type="ORF">EMO90_08650</name>
</gene>
<dbReference type="InterPro" id="IPR007159">
    <property type="entry name" value="SpoVT-AbrB_dom"/>
</dbReference>
<dbReference type="SUPFAM" id="SSF89447">
    <property type="entry name" value="AbrB/MazE/MraZ-like"/>
    <property type="match status" value="1"/>
</dbReference>
<organism evidence="3 4">
    <name type="scientific">Bifidobacterium vespertilionis</name>
    <dbReference type="NCBI Taxonomy" id="2562524"/>
    <lineage>
        <taxon>Bacteria</taxon>
        <taxon>Bacillati</taxon>
        <taxon>Actinomycetota</taxon>
        <taxon>Actinomycetes</taxon>
        <taxon>Bifidobacteriales</taxon>
        <taxon>Bifidobacteriaceae</taxon>
        <taxon>Bifidobacterium</taxon>
    </lineage>
</organism>
<dbReference type="InterPro" id="IPR037914">
    <property type="entry name" value="SpoVT-AbrB_sf"/>
</dbReference>
<evidence type="ECO:0000313" key="5">
    <source>
        <dbReference type="Proteomes" id="UP000374630"/>
    </source>
</evidence>
<evidence type="ECO:0000313" key="3">
    <source>
        <dbReference type="EMBL" id="KAA8821205.1"/>
    </source>
</evidence>
<evidence type="ECO:0000313" key="4">
    <source>
        <dbReference type="Proteomes" id="UP000345527"/>
    </source>
</evidence>
<proteinExistence type="predicted"/>
<dbReference type="Gene3D" id="2.10.260.10">
    <property type="match status" value="1"/>
</dbReference>
<reference evidence="4 5" key="1">
    <citation type="journal article" date="2019" name="Syst. Appl. Microbiol.">
        <title>Characterization of Bifidobacterium species in feaces of the Egyptian fruit bat: Description of B. vespertilionis sp. nov. and B. rousetti sp. nov.</title>
        <authorList>
            <person name="Modesto M."/>
            <person name="Satti M."/>
            <person name="Watanabe K."/>
            <person name="Puglisi E."/>
            <person name="Morelli L."/>
            <person name="Huang C.-H."/>
            <person name="Liou J.-S."/>
            <person name="Miyashita M."/>
            <person name="Tamura T."/>
            <person name="Saito S."/>
            <person name="Mori K."/>
            <person name="Huang L."/>
            <person name="Sciavilla P."/>
            <person name="Sandri C."/>
            <person name="Spiezio C."/>
            <person name="Vitali F."/>
            <person name="Cavalieri D."/>
            <person name="Perpetuini G."/>
            <person name="Tofalo R."/>
            <person name="Bonetti A."/>
            <person name="Arita M."/>
            <person name="Mattarelli P."/>
        </authorList>
    </citation>
    <scope>NUCLEOTIDE SEQUENCE [LARGE SCALE GENOMIC DNA]</scope>
    <source>
        <strain evidence="2 5">RST16</strain>
        <strain evidence="3 4">RST8</strain>
    </source>
</reference>
<accession>A0A5J5DWC8</accession>
<dbReference type="Pfam" id="PF04014">
    <property type="entry name" value="MazE_antitoxin"/>
    <property type="match status" value="1"/>
</dbReference>
<dbReference type="EMBL" id="RZOA01000033">
    <property type="protein sequence ID" value="KAA8821205.1"/>
    <property type="molecule type" value="Genomic_DNA"/>
</dbReference>
<evidence type="ECO:0000313" key="2">
    <source>
        <dbReference type="EMBL" id="KAA8819014.1"/>
    </source>
</evidence>
<sequence>MATTTLVHWGNGQGIRLSKELISQAGLKVGDELDVQVENGGIRITPARNRYIGIVDYEKLFEGYQGPQPTEDGFASPAGRERM</sequence>
<keyword evidence="5" id="KW-1185">Reference proteome</keyword>
<dbReference type="RefSeq" id="WP_150355039.1">
    <property type="nucleotide sequence ID" value="NZ_RZNZ01000012.1"/>
</dbReference>
<dbReference type="EMBL" id="RZNZ01000012">
    <property type="protein sequence ID" value="KAA8819014.1"/>
    <property type="molecule type" value="Genomic_DNA"/>
</dbReference>
<protein>
    <submittedName>
        <fullName evidence="3">AbrB/MazE/SpoVT family DNA-binding domain-containing protein</fullName>
    </submittedName>
</protein>